<evidence type="ECO:0000313" key="2">
    <source>
        <dbReference type="Proteomes" id="UP001213015"/>
    </source>
</evidence>
<organism evidence="1 2">
    <name type="scientific">Lactobacillus mulieris</name>
    <dbReference type="NCBI Taxonomy" id="2508708"/>
    <lineage>
        <taxon>Bacteria</taxon>
        <taxon>Bacillati</taxon>
        <taxon>Bacillota</taxon>
        <taxon>Bacilli</taxon>
        <taxon>Lactobacillales</taxon>
        <taxon>Lactobacillaceae</taxon>
        <taxon>Lactobacillus</taxon>
    </lineage>
</organism>
<name>A0AAP3GV50_9LACO</name>
<gene>
    <name evidence="1" type="ORF">L2422_01090</name>
</gene>
<sequence length="86" mass="10517">MAKELNLKRDSKGWYAPKRVYTGQESYKYHLKENDLLHWFSDRFNPPAWYYLPKRKDRGPRMNFTREILIAEDEYRNINRHVLPGS</sequence>
<dbReference type="Proteomes" id="UP001213015">
    <property type="component" value="Unassembled WGS sequence"/>
</dbReference>
<accession>A0AAP3GV50</accession>
<dbReference type="AlphaFoldDB" id="A0AAP3GV50"/>
<protein>
    <submittedName>
        <fullName evidence="1">Uncharacterized protein</fullName>
    </submittedName>
</protein>
<evidence type="ECO:0000313" key="1">
    <source>
        <dbReference type="EMBL" id="MCZ3844119.1"/>
    </source>
</evidence>
<comment type="caution">
    <text evidence="1">The sequence shown here is derived from an EMBL/GenBank/DDBJ whole genome shotgun (WGS) entry which is preliminary data.</text>
</comment>
<dbReference type="EMBL" id="JAKHLF010000001">
    <property type="protein sequence ID" value="MCZ3844119.1"/>
    <property type="molecule type" value="Genomic_DNA"/>
</dbReference>
<reference evidence="1" key="1">
    <citation type="submission" date="2022-01" db="EMBL/GenBank/DDBJ databases">
        <title>VMRC isolate genome collection.</title>
        <authorList>
            <person name="France M."/>
            <person name="Rutt L."/>
            <person name="Humphrys M."/>
            <person name="Ravel J."/>
        </authorList>
    </citation>
    <scope>NUCLEOTIDE SEQUENCE</scope>
    <source>
        <strain evidence="1">C0127B5</strain>
    </source>
</reference>
<proteinExistence type="predicted"/>